<keyword evidence="2" id="KW-1185">Reference proteome</keyword>
<gene>
    <name evidence="1" type="ORF">NDU88_007798</name>
</gene>
<accession>A0AAV7PMG0</accession>
<dbReference type="EMBL" id="JANPWB010000011">
    <property type="protein sequence ID" value="KAJ1129428.1"/>
    <property type="molecule type" value="Genomic_DNA"/>
</dbReference>
<evidence type="ECO:0000313" key="1">
    <source>
        <dbReference type="EMBL" id="KAJ1129428.1"/>
    </source>
</evidence>
<reference evidence="1" key="1">
    <citation type="journal article" date="2022" name="bioRxiv">
        <title>Sequencing and chromosome-scale assembly of the giantPleurodeles waltlgenome.</title>
        <authorList>
            <person name="Brown T."/>
            <person name="Elewa A."/>
            <person name="Iarovenko S."/>
            <person name="Subramanian E."/>
            <person name="Araus A.J."/>
            <person name="Petzold A."/>
            <person name="Susuki M."/>
            <person name="Suzuki K.-i.T."/>
            <person name="Hayashi T."/>
            <person name="Toyoda A."/>
            <person name="Oliveira C."/>
            <person name="Osipova E."/>
            <person name="Leigh N.D."/>
            <person name="Simon A."/>
            <person name="Yun M.H."/>
        </authorList>
    </citation>
    <scope>NUCLEOTIDE SEQUENCE</scope>
    <source>
        <strain evidence="1">20211129_DDA</strain>
        <tissue evidence="1">Liver</tissue>
    </source>
</reference>
<sequence>MVKPKTHSHQQSNKMDNYAIARHAPTPLGQDLAGLAASEPSLEAIMAAISDLKSVLEPKLDTVTADVSLLRADLQKMQTRCPPRNPTYRHLAQPPRA</sequence>
<comment type="caution">
    <text evidence="1">The sequence shown here is derived from an EMBL/GenBank/DDBJ whole genome shotgun (WGS) entry which is preliminary data.</text>
</comment>
<dbReference type="Proteomes" id="UP001066276">
    <property type="component" value="Chromosome 7"/>
</dbReference>
<protein>
    <submittedName>
        <fullName evidence="1">Uncharacterized protein</fullName>
    </submittedName>
</protein>
<organism evidence="1 2">
    <name type="scientific">Pleurodeles waltl</name>
    <name type="common">Iberian ribbed newt</name>
    <dbReference type="NCBI Taxonomy" id="8319"/>
    <lineage>
        <taxon>Eukaryota</taxon>
        <taxon>Metazoa</taxon>
        <taxon>Chordata</taxon>
        <taxon>Craniata</taxon>
        <taxon>Vertebrata</taxon>
        <taxon>Euteleostomi</taxon>
        <taxon>Amphibia</taxon>
        <taxon>Batrachia</taxon>
        <taxon>Caudata</taxon>
        <taxon>Salamandroidea</taxon>
        <taxon>Salamandridae</taxon>
        <taxon>Pleurodelinae</taxon>
        <taxon>Pleurodeles</taxon>
    </lineage>
</organism>
<dbReference type="AlphaFoldDB" id="A0AAV7PMG0"/>
<name>A0AAV7PMG0_PLEWA</name>
<proteinExistence type="predicted"/>
<evidence type="ECO:0000313" key="2">
    <source>
        <dbReference type="Proteomes" id="UP001066276"/>
    </source>
</evidence>